<dbReference type="GO" id="GO:0016491">
    <property type="term" value="F:oxidoreductase activity"/>
    <property type="evidence" value="ECO:0007669"/>
    <property type="project" value="UniProtKB-KW"/>
</dbReference>
<evidence type="ECO:0000256" key="2">
    <source>
        <dbReference type="ARBA" id="ARBA00023002"/>
    </source>
</evidence>
<dbReference type="InterPro" id="IPR008927">
    <property type="entry name" value="6-PGluconate_DH-like_C_sf"/>
</dbReference>
<comment type="similarity">
    <text evidence="1">Belongs to the HIBADH-related family.</text>
</comment>
<dbReference type="SUPFAM" id="SSF51735">
    <property type="entry name" value="NAD(P)-binding Rossmann-fold domains"/>
    <property type="match status" value="1"/>
</dbReference>
<evidence type="ECO:0000259" key="6">
    <source>
        <dbReference type="Pfam" id="PF14833"/>
    </source>
</evidence>
<dbReference type="Pfam" id="PF03446">
    <property type="entry name" value="NAD_binding_2"/>
    <property type="match status" value="1"/>
</dbReference>
<keyword evidence="8" id="KW-1185">Reference proteome</keyword>
<dbReference type="InterPro" id="IPR002204">
    <property type="entry name" value="3-OH-isobutyrate_DH-rel_CS"/>
</dbReference>
<dbReference type="GO" id="GO:0016054">
    <property type="term" value="P:organic acid catabolic process"/>
    <property type="evidence" value="ECO:0007669"/>
    <property type="project" value="UniProtKB-ARBA"/>
</dbReference>
<evidence type="ECO:0000259" key="5">
    <source>
        <dbReference type="Pfam" id="PF03446"/>
    </source>
</evidence>
<feature type="active site" evidence="4">
    <location>
        <position position="172"/>
    </location>
</feature>
<proteinExistence type="inferred from homology"/>
<evidence type="ECO:0000313" key="8">
    <source>
        <dbReference type="Proteomes" id="UP000256310"/>
    </source>
</evidence>
<dbReference type="GO" id="GO:0050661">
    <property type="term" value="F:NADP binding"/>
    <property type="evidence" value="ECO:0007669"/>
    <property type="project" value="InterPro"/>
</dbReference>
<dbReference type="OrthoDB" id="9812907at2"/>
<protein>
    <submittedName>
        <fullName evidence="7">3-hydroxyisobutyrate dehydrogenase</fullName>
    </submittedName>
</protein>
<dbReference type="GO" id="GO:0051287">
    <property type="term" value="F:NAD binding"/>
    <property type="evidence" value="ECO:0007669"/>
    <property type="project" value="InterPro"/>
</dbReference>
<feature type="domain" description="3-hydroxyisobutyrate dehydrogenase-like NAD-binding" evidence="6">
    <location>
        <begin position="166"/>
        <end position="285"/>
    </location>
</feature>
<reference evidence="7 8" key="1">
    <citation type="submission" date="2018-07" db="EMBL/GenBank/DDBJ databases">
        <title>Genomic Encyclopedia of Type Strains, Phase IV (KMG-IV): sequencing the most valuable type-strain genomes for metagenomic binning, comparative biology and taxonomic classification.</title>
        <authorList>
            <person name="Goeker M."/>
        </authorList>
    </citation>
    <scope>NUCLEOTIDE SEQUENCE [LARGE SCALE GENOMIC DNA]</scope>
    <source>
        <strain evidence="7 8">DSM 26725</strain>
    </source>
</reference>
<name>A0A3D9FII1_9SPHN</name>
<keyword evidence="3" id="KW-0520">NAD</keyword>
<dbReference type="InterPro" id="IPR036291">
    <property type="entry name" value="NAD(P)-bd_dom_sf"/>
</dbReference>
<feature type="domain" description="6-phosphogluconate dehydrogenase NADP-binding" evidence="5">
    <location>
        <begin position="3"/>
        <end position="163"/>
    </location>
</feature>
<dbReference type="PROSITE" id="PS00895">
    <property type="entry name" value="3_HYDROXYISOBUT_DH"/>
    <property type="match status" value="1"/>
</dbReference>
<dbReference type="SUPFAM" id="SSF48179">
    <property type="entry name" value="6-phosphogluconate dehydrogenase C-terminal domain-like"/>
    <property type="match status" value="1"/>
</dbReference>
<gene>
    <name evidence="7" type="ORF">DFR46_2659</name>
</gene>
<dbReference type="InterPro" id="IPR015815">
    <property type="entry name" value="HIBADH-related"/>
</dbReference>
<dbReference type="EMBL" id="QRDP01000004">
    <property type="protein sequence ID" value="RED17609.1"/>
    <property type="molecule type" value="Genomic_DNA"/>
</dbReference>
<dbReference type="Proteomes" id="UP000256310">
    <property type="component" value="Unassembled WGS sequence"/>
</dbReference>
<evidence type="ECO:0000256" key="1">
    <source>
        <dbReference type="ARBA" id="ARBA00009080"/>
    </source>
</evidence>
<dbReference type="InterPro" id="IPR029154">
    <property type="entry name" value="HIBADH-like_NADP-bd"/>
</dbReference>
<keyword evidence="2" id="KW-0560">Oxidoreductase</keyword>
<dbReference type="Gene3D" id="1.10.1040.10">
    <property type="entry name" value="N-(1-d-carboxylethyl)-l-norvaline Dehydrogenase, domain 2"/>
    <property type="match status" value="1"/>
</dbReference>
<dbReference type="PANTHER" id="PTHR43060">
    <property type="entry name" value="3-HYDROXYISOBUTYRATE DEHYDROGENASE-LIKE 1, MITOCHONDRIAL-RELATED"/>
    <property type="match status" value="1"/>
</dbReference>
<evidence type="ECO:0000256" key="3">
    <source>
        <dbReference type="ARBA" id="ARBA00023027"/>
    </source>
</evidence>
<sequence length="288" mass="30120">MAKIAFIGLGVMGAPMAGHLLKAGHKVTVFNRTASKAHDWVERHGGQYAETSAKAAEGVDAVIACVGADADLEEVALGSDGSFAAMHAGTLFIDHTTVSARLARKLSEAGEAQGIHCVDAPVSGGQAGAENGALAIMCGGTKRAMTLAEPIMQAYAARIVHCGEAGAGQQTKMCNQLAIAGVLQGLSEALHLAKRSSLDLDKVFEAISGGAAQSWQMDNRWKTMAKGEFDFGFAVDWMRKDLGLALDEAEANGAKLELAKLVDGYYAEVQAMGGARQDTSSLVRRLEE</sequence>
<organism evidence="7 8">
    <name type="scientific">Parasphingopyxis lamellibrachiae</name>
    <dbReference type="NCBI Taxonomy" id="680125"/>
    <lineage>
        <taxon>Bacteria</taxon>
        <taxon>Pseudomonadati</taxon>
        <taxon>Pseudomonadota</taxon>
        <taxon>Alphaproteobacteria</taxon>
        <taxon>Sphingomonadales</taxon>
        <taxon>Sphingomonadaceae</taxon>
        <taxon>Parasphingopyxis</taxon>
    </lineage>
</organism>
<dbReference type="AlphaFoldDB" id="A0A3D9FII1"/>
<accession>A0A3D9FII1</accession>
<dbReference type="Pfam" id="PF14833">
    <property type="entry name" value="NAD_binding_11"/>
    <property type="match status" value="1"/>
</dbReference>
<dbReference type="InterPro" id="IPR013328">
    <property type="entry name" value="6PGD_dom2"/>
</dbReference>
<evidence type="ECO:0000256" key="4">
    <source>
        <dbReference type="PIRSR" id="PIRSR000103-1"/>
    </source>
</evidence>
<dbReference type="PIRSF" id="PIRSF000103">
    <property type="entry name" value="HIBADH"/>
    <property type="match status" value="1"/>
</dbReference>
<dbReference type="InterPro" id="IPR006115">
    <property type="entry name" value="6PGDH_NADP-bd"/>
</dbReference>
<dbReference type="PANTHER" id="PTHR43060:SF15">
    <property type="entry name" value="3-HYDROXYISOBUTYRATE DEHYDROGENASE-LIKE 1, MITOCHONDRIAL-RELATED"/>
    <property type="match status" value="1"/>
</dbReference>
<evidence type="ECO:0000313" key="7">
    <source>
        <dbReference type="EMBL" id="RED17609.1"/>
    </source>
</evidence>
<comment type="caution">
    <text evidence="7">The sequence shown here is derived from an EMBL/GenBank/DDBJ whole genome shotgun (WGS) entry which is preliminary data.</text>
</comment>
<dbReference type="Gene3D" id="3.40.50.720">
    <property type="entry name" value="NAD(P)-binding Rossmann-like Domain"/>
    <property type="match status" value="1"/>
</dbReference>